<comment type="caution">
    <text evidence="2">The sequence shown here is derived from an EMBL/GenBank/DDBJ whole genome shotgun (WGS) entry which is preliminary data.</text>
</comment>
<evidence type="ECO:0000313" key="2">
    <source>
        <dbReference type="EMBL" id="TMQ47658.1"/>
    </source>
</evidence>
<feature type="non-terminal residue" evidence="2">
    <location>
        <position position="269"/>
    </location>
</feature>
<dbReference type="EMBL" id="VBOR01000102">
    <property type="protein sequence ID" value="TMQ47658.1"/>
    <property type="molecule type" value="Genomic_DNA"/>
</dbReference>
<keyword evidence="1" id="KW-0812">Transmembrane</keyword>
<evidence type="ECO:0000313" key="3">
    <source>
        <dbReference type="Proteomes" id="UP000316292"/>
    </source>
</evidence>
<dbReference type="Proteomes" id="UP000316292">
    <property type="component" value="Unassembled WGS sequence"/>
</dbReference>
<gene>
    <name evidence="2" type="ORF">E6K71_09280</name>
</gene>
<organism evidence="2 3">
    <name type="scientific">Eiseniibacteriota bacterium</name>
    <dbReference type="NCBI Taxonomy" id="2212470"/>
    <lineage>
        <taxon>Bacteria</taxon>
        <taxon>Candidatus Eiseniibacteriota</taxon>
    </lineage>
</organism>
<keyword evidence="1" id="KW-0472">Membrane</keyword>
<keyword evidence="1" id="KW-1133">Transmembrane helix</keyword>
<name>A0A538S8F6_UNCEI</name>
<sequence length="269" mass="29508">MFGGEVEKIQSRQGRRGGPPRGGIPDWLRYAILAGCVLVLAVCIAGGIFALLFSRGDPVVSQRIVQLISDAVGSDSTRIESDRVHGSVFGGAILENPRLVVLTPDGPVVWLHATRLRAEYDTYQLLFSRRRSLRITIDSPVVPLVHDKHGNLVVPRFHGSKRNPLDKSATRIDVSFQNGTLSLDREDVRFGNIAGNALATLEPDRTTLRVTRISGKSLMPDRPANIRAEGIATVSGGHLRFDPLYAVLDHSRIRSAIDWDLEHARVVSS</sequence>
<dbReference type="AlphaFoldDB" id="A0A538S8F6"/>
<evidence type="ECO:0000256" key="1">
    <source>
        <dbReference type="SAM" id="Phobius"/>
    </source>
</evidence>
<feature type="transmembrane region" description="Helical" evidence="1">
    <location>
        <begin position="27"/>
        <end position="53"/>
    </location>
</feature>
<protein>
    <submittedName>
        <fullName evidence="2">Uncharacterized protein</fullName>
    </submittedName>
</protein>
<proteinExistence type="predicted"/>
<reference evidence="2 3" key="1">
    <citation type="journal article" date="2019" name="Nat. Microbiol.">
        <title>Mediterranean grassland soil C-N compound turnover is dependent on rainfall and depth, and is mediated by genomically divergent microorganisms.</title>
        <authorList>
            <person name="Diamond S."/>
            <person name="Andeer P.F."/>
            <person name="Li Z."/>
            <person name="Crits-Christoph A."/>
            <person name="Burstein D."/>
            <person name="Anantharaman K."/>
            <person name="Lane K.R."/>
            <person name="Thomas B.C."/>
            <person name="Pan C."/>
            <person name="Northen T.R."/>
            <person name="Banfield J.F."/>
        </authorList>
    </citation>
    <scope>NUCLEOTIDE SEQUENCE [LARGE SCALE GENOMIC DNA]</scope>
    <source>
        <strain evidence="2">WS_1</strain>
    </source>
</reference>
<accession>A0A538S8F6</accession>